<evidence type="ECO:0000256" key="10">
    <source>
        <dbReference type="ARBA" id="ARBA00023303"/>
    </source>
</evidence>
<evidence type="ECO:0000256" key="4">
    <source>
        <dbReference type="ARBA" id="ARBA00022692"/>
    </source>
</evidence>
<dbReference type="eggNOG" id="KOG4294">
    <property type="taxonomic scope" value="Eukaryota"/>
</dbReference>
<dbReference type="Gene3D" id="1.10.287.770">
    <property type="entry name" value="YojJ-like"/>
    <property type="match status" value="1"/>
</dbReference>
<dbReference type="CTD" id="20201800"/>
<accession>T1EZ00</accession>
<evidence type="ECO:0000256" key="1">
    <source>
        <dbReference type="ARBA" id="ARBA00004141"/>
    </source>
</evidence>
<sequence>MFSEVKYVLKNYAENTTIRGIPRFVKVKDRFLKMTWLMFLLACTSTLVFFLCSAIEKFNTWPVITKYGEMKHGNISFPDVTICNLDSFAAGYPEVLPIENYLDVVGANKVTITQYLIQDRNFSYNAAESLFSEFYSIPGYILNLPKDYVINFDCPAFILECNIYSIQRFDDDKSCLNNFKKRWNRNYYACYTLQASKLKSLKDYPSIRGINLLLNVGPPNVIQIPYKYSFPLSQARGVRVSVHSPGTPPNLKKGFSVTPGTENIVTIVQTEKTRLGKPYNENGCAKDEYSKVSPKQRYTRDSCADFCKQENIYEKCGCVSNYLDVPSNYAETVDACGNFSQNMTEILKLVRLNASTVNDLILKNFFCSLMYLDEDCKYICLSPCKEMMYDTFVSAASWPQYSVQLDLFDTYIRLMNCTKSHPSVRERYRNYVKYFEMPNQTRSSIAGLKYNISTSELTEIEKSLLTIKFLIKENVPFYDSEEPAYTSDTMIGVVGGILSLWLGISTATAVELFELVYKLVKCFIKSKDKVVSETANSSVDK</sequence>
<evidence type="ECO:0000313" key="15">
    <source>
        <dbReference type="Proteomes" id="UP000015101"/>
    </source>
</evidence>
<dbReference type="AlphaFoldDB" id="T1EZ00"/>
<dbReference type="PRINTS" id="PR01078">
    <property type="entry name" value="AMINACHANNEL"/>
</dbReference>
<keyword evidence="4 11" id="KW-0812">Transmembrane</keyword>
<dbReference type="InterPro" id="IPR001873">
    <property type="entry name" value="ENaC"/>
</dbReference>
<evidence type="ECO:0000256" key="3">
    <source>
        <dbReference type="ARBA" id="ARBA00022461"/>
    </source>
</evidence>
<dbReference type="EMBL" id="KB095858">
    <property type="protein sequence ID" value="ESO10579.1"/>
    <property type="molecule type" value="Genomic_DNA"/>
</dbReference>
<evidence type="ECO:0000256" key="7">
    <source>
        <dbReference type="ARBA" id="ARBA00023065"/>
    </source>
</evidence>
<keyword evidence="6" id="KW-0915">Sodium</keyword>
<keyword evidence="10 11" id="KW-0407">Ion channel</keyword>
<dbReference type="GO" id="GO:0015280">
    <property type="term" value="F:ligand-gated sodium channel activity"/>
    <property type="evidence" value="ECO:0000318"/>
    <property type="project" value="GO_Central"/>
</dbReference>
<evidence type="ECO:0000256" key="5">
    <source>
        <dbReference type="ARBA" id="ARBA00022989"/>
    </source>
</evidence>
<dbReference type="GO" id="GO:0035725">
    <property type="term" value="P:sodium ion transmembrane transport"/>
    <property type="evidence" value="ECO:0000318"/>
    <property type="project" value="GO_Central"/>
</dbReference>
<keyword evidence="7 11" id="KW-0406">Ion transport</keyword>
<dbReference type="EnsemblMetazoa" id="HelroT167081">
    <property type="protein sequence ID" value="HelroP167081"/>
    <property type="gene ID" value="HelroG167081"/>
</dbReference>
<evidence type="ECO:0000313" key="13">
    <source>
        <dbReference type="EMBL" id="ESO10579.1"/>
    </source>
</evidence>
<dbReference type="GeneID" id="20201800"/>
<evidence type="ECO:0000313" key="14">
    <source>
        <dbReference type="EnsemblMetazoa" id="HelroP167081"/>
    </source>
</evidence>
<dbReference type="PANTHER" id="PTHR11690:SF248">
    <property type="entry name" value="PICKPOCKET 17, ISOFORM A"/>
    <property type="match status" value="1"/>
</dbReference>
<organism evidence="14 15">
    <name type="scientific">Helobdella robusta</name>
    <name type="common">Californian leech</name>
    <dbReference type="NCBI Taxonomy" id="6412"/>
    <lineage>
        <taxon>Eukaryota</taxon>
        <taxon>Metazoa</taxon>
        <taxon>Spiralia</taxon>
        <taxon>Lophotrochozoa</taxon>
        <taxon>Annelida</taxon>
        <taxon>Clitellata</taxon>
        <taxon>Hirudinea</taxon>
        <taxon>Rhynchobdellida</taxon>
        <taxon>Glossiphoniidae</taxon>
        <taxon>Helobdella</taxon>
    </lineage>
</organism>
<evidence type="ECO:0000256" key="9">
    <source>
        <dbReference type="ARBA" id="ARBA00023201"/>
    </source>
</evidence>
<dbReference type="KEGG" id="hro:HELRODRAFT_167081"/>
<evidence type="ECO:0000256" key="8">
    <source>
        <dbReference type="ARBA" id="ARBA00023136"/>
    </source>
</evidence>
<feature type="transmembrane region" description="Helical" evidence="12">
    <location>
        <begin position="31"/>
        <end position="51"/>
    </location>
</feature>
<dbReference type="EMBL" id="AMQM01002649">
    <property type="status" value="NOT_ANNOTATED_CDS"/>
    <property type="molecule type" value="Genomic_DNA"/>
</dbReference>
<dbReference type="RefSeq" id="XP_009010848.1">
    <property type="nucleotide sequence ID" value="XM_009012600.1"/>
</dbReference>
<proteinExistence type="inferred from homology"/>
<keyword evidence="5 12" id="KW-1133">Transmembrane helix</keyword>
<dbReference type="HOGENOM" id="CLU_020415_2_0_1"/>
<name>T1EZ00_HELRO</name>
<keyword evidence="15" id="KW-1185">Reference proteome</keyword>
<evidence type="ECO:0000256" key="6">
    <source>
        <dbReference type="ARBA" id="ARBA00023053"/>
    </source>
</evidence>
<keyword evidence="9 11" id="KW-0739">Sodium transport</keyword>
<dbReference type="Proteomes" id="UP000015101">
    <property type="component" value="Unassembled WGS sequence"/>
</dbReference>
<reference evidence="13 15" key="2">
    <citation type="journal article" date="2013" name="Nature">
        <title>Insights into bilaterian evolution from three spiralian genomes.</title>
        <authorList>
            <person name="Simakov O."/>
            <person name="Marletaz F."/>
            <person name="Cho S.J."/>
            <person name="Edsinger-Gonzales E."/>
            <person name="Havlak P."/>
            <person name="Hellsten U."/>
            <person name="Kuo D.H."/>
            <person name="Larsson T."/>
            <person name="Lv J."/>
            <person name="Arendt D."/>
            <person name="Savage R."/>
            <person name="Osoegawa K."/>
            <person name="de Jong P."/>
            <person name="Grimwood J."/>
            <person name="Chapman J.A."/>
            <person name="Shapiro H."/>
            <person name="Aerts A."/>
            <person name="Otillar R.P."/>
            <person name="Terry A.Y."/>
            <person name="Boore J.L."/>
            <person name="Grigoriev I.V."/>
            <person name="Lindberg D.R."/>
            <person name="Seaver E.C."/>
            <person name="Weisblat D.A."/>
            <person name="Putnam N.H."/>
            <person name="Rokhsar D.S."/>
        </authorList>
    </citation>
    <scope>NUCLEOTIDE SEQUENCE</scope>
</reference>
<evidence type="ECO:0000256" key="12">
    <source>
        <dbReference type="SAM" id="Phobius"/>
    </source>
</evidence>
<dbReference type="OrthoDB" id="6262926at2759"/>
<dbReference type="InParanoid" id="T1EZ00"/>
<keyword evidence="3 11" id="KW-0894">Sodium channel</keyword>
<dbReference type="GO" id="GO:0005886">
    <property type="term" value="C:plasma membrane"/>
    <property type="evidence" value="ECO:0000318"/>
    <property type="project" value="GO_Central"/>
</dbReference>
<protein>
    <submittedName>
        <fullName evidence="13 14">Uncharacterized protein</fullName>
    </submittedName>
</protein>
<comment type="subcellular location">
    <subcellularLocation>
        <location evidence="1">Membrane</location>
        <topology evidence="1">Multi-pass membrane protein</topology>
    </subcellularLocation>
</comment>
<comment type="similarity">
    <text evidence="11">Belongs to the amiloride-sensitive sodium channel (TC 1.A.6) family.</text>
</comment>
<dbReference type="Pfam" id="PF00858">
    <property type="entry name" value="ASC"/>
    <property type="match status" value="1"/>
</dbReference>
<keyword evidence="8 12" id="KW-0472">Membrane</keyword>
<evidence type="ECO:0000256" key="2">
    <source>
        <dbReference type="ARBA" id="ARBA00022448"/>
    </source>
</evidence>
<keyword evidence="2 11" id="KW-0813">Transport</keyword>
<evidence type="ECO:0000256" key="11">
    <source>
        <dbReference type="RuleBase" id="RU000679"/>
    </source>
</evidence>
<reference evidence="14" key="3">
    <citation type="submission" date="2015-06" db="UniProtKB">
        <authorList>
            <consortium name="EnsemblMetazoa"/>
        </authorList>
    </citation>
    <scope>IDENTIFICATION</scope>
</reference>
<dbReference type="PANTHER" id="PTHR11690">
    <property type="entry name" value="AMILORIDE-SENSITIVE SODIUM CHANNEL-RELATED"/>
    <property type="match status" value="1"/>
</dbReference>
<gene>
    <name evidence="14" type="primary">20201800</name>
    <name evidence="13" type="ORF">HELRODRAFT_167081</name>
</gene>
<reference evidence="15" key="1">
    <citation type="submission" date="2012-12" db="EMBL/GenBank/DDBJ databases">
        <authorList>
            <person name="Hellsten U."/>
            <person name="Grimwood J."/>
            <person name="Chapman J.A."/>
            <person name="Shapiro H."/>
            <person name="Aerts A."/>
            <person name="Otillar R.P."/>
            <person name="Terry A.Y."/>
            <person name="Boore J.L."/>
            <person name="Simakov O."/>
            <person name="Marletaz F."/>
            <person name="Cho S.-J."/>
            <person name="Edsinger-Gonzales E."/>
            <person name="Havlak P."/>
            <person name="Kuo D.-H."/>
            <person name="Larsson T."/>
            <person name="Lv J."/>
            <person name="Arendt D."/>
            <person name="Savage R."/>
            <person name="Osoegawa K."/>
            <person name="de Jong P."/>
            <person name="Lindberg D.R."/>
            <person name="Seaver E.C."/>
            <person name="Weisblat D.A."/>
            <person name="Putnam N.H."/>
            <person name="Grigoriev I.V."/>
            <person name="Rokhsar D.S."/>
        </authorList>
    </citation>
    <scope>NUCLEOTIDE SEQUENCE</scope>
</reference>
<dbReference type="Gene3D" id="2.60.470.10">
    <property type="entry name" value="Acid-sensing ion channels like domains"/>
    <property type="match status" value="1"/>
</dbReference>